<proteinExistence type="predicted"/>
<dbReference type="EMBL" id="PEBQ01000178">
    <property type="protein sequence ID" value="PHY92925.1"/>
    <property type="molecule type" value="Genomic_DNA"/>
</dbReference>
<organism evidence="1 2">
    <name type="scientific">Acetobacter pomorum</name>
    <dbReference type="NCBI Taxonomy" id="65959"/>
    <lineage>
        <taxon>Bacteria</taxon>
        <taxon>Pseudomonadati</taxon>
        <taxon>Pseudomonadota</taxon>
        <taxon>Alphaproteobacteria</taxon>
        <taxon>Acetobacterales</taxon>
        <taxon>Acetobacteraceae</taxon>
        <taxon>Acetobacter</taxon>
    </lineage>
</organism>
<accession>A0A2G4RAX4</accession>
<sequence>MSNTKKYIVVFDSEGFNAGIEIIESNEKSLKSIVKGLSKKVFQDLVASTDVELSDFHIESGISQDQANENFAKNILSETTIYVIDSDKCDFEDYDYDDLMDFISENDIKPYSRFTDI</sequence>
<dbReference type="AlphaFoldDB" id="A0A2G4RAX4"/>
<protein>
    <submittedName>
        <fullName evidence="1">Uncharacterized protein</fullName>
    </submittedName>
</protein>
<comment type="caution">
    <text evidence="1">The sequence shown here is derived from an EMBL/GenBank/DDBJ whole genome shotgun (WGS) entry which is preliminary data.</text>
</comment>
<evidence type="ECO:0000313" key="1">
    <source>
        <dbReference type="EMBL" id="PHY92925.1"/>
    </source>
</evidence>
<gene>
    <name evidence="1" type="ORF">CSR02_14045</name>
</gene>
<evidence type="ECO:0000313" key="2">
    <source>
        <dbReference type="Proteomes" id="UP000228751"/>
    </source>
</evidence>
<reference evidence="1 2" key="1">
    <citation type="submission" date="2017-10" db="EMBL/GenBank/DDBJ databases">
        <title>Genomic analysis of the genus Acetobacter.</title>
        <authorList>
            <person name="Kim K.H."/>
            <person name="Chun B.H."/>
            <person name="Son A.R."/>
            <person name="Jeon C.O."/>
        </authorList>
    </citation>
    <scope>NUCLEOTIDE SEQUENCE [LARGE SCALE GENOMIC DNA]</scope>
    <source>
        <strain evidence="1 2">LHT 2458</strain>
    </source>
</reference>
<keyword evidence="2" id="KW-1185">Reference proteome</keyword>
<dbReference type="RefSeq" id="WP_099542077.1">
    <property type="nucleotide sequence ID" value="NZ_PEBQ01000178.1"/>
</dbReference>
<dbReference type="Proteomes" id="UP000228751">
    <property type="component" value="Unassembled WGS sequence"/>
</dbReference>
<name>A0A2G4RAX4_9PROT</name>